<dbReference type="SUPFAM" id="SSF48452">
    <property type="entry name" value="TPR-like"/>
    <property type="match status" value="1"/>
</dbReference>
<name>A0ABU0T960_9ACTN</name>
<dbReference type="PRINTS" id="PR00364">
    <property type="entry name" value="DISEASERSIST"/>
</dbReference>
<dbReference type="SUPFAM" id="SSF52540">
    <property type="entry name" value="P-loop containing nucleoside triphosphate hydrolases"/>
    <property type="match status" value="1"/>
</dbReference>
<evidence type="ECO:0000256" key="1">
    <source>
        <dbReference type="SAM" id="MobiDB-lite"/>
    </source>
</evidence>
<dbReference type="InterPro" id="IPR027417">
    <property type="entry name" value="P-loop_NTPase"/>
</dbReference>
<dbReference type="Gene3D" id="3.40.50.300">
    <property type="entry name" value="P-loop containing nucleotide triphosphate hydrolases"/>
    <property type="match status" value="1"/>
</dbReference>
<protein>
    <submittedName>
        <fullName evidence="3">Tetratricopeptide (TPR) repeat protein</fullName>
    </submittedName>
</protein>
<dbReference type="SMART" id="SM00382">
    <property type="entry name" value="AAA"/>
    <property type="match status" value="1"/>
</dbReference>
<feature type="region of interest" description="Disordered" evidence="1">
    <location>
        <begin position="1"/>
        <end position="25"/>
    </location>
</feature>
<sequence>MTGPHPADATQGPAAAHSNHVAGNITNGTSVQAHTISQVHVHEAGFTAPTPRQLLPDPGAWTDRTDDLASLTAGLDRMAPDTVRVIAISGPGGVGKTTLAGRFLRQHHERFPGGALYADLRGYAPGRRASTAEILTRFLHATRPGIRATTSEELGAWWRSVTAANPDRPVCVLLDNATDAHQVKALLPGGPGHLVVTTSHEPLADLAGHGAVLHRLSPFDAQASLAYLSLVLGADRIAGDRRAAARIASLCGGLPLALTVAVNTLAGRPERALGELTTALCGTHSTVHTDRPVLDRQEAAMTAAFDTRYAALPTTAAAVYRRLGHLFVLDVDAALTAAVSGLTRQAAAEVLQVLCAAQLIEARPAPDTAARGPVYQFHDKAREHARRLFTQEAASGEPARVLRQALGFYLYTATRAERRAAPNHRLLDRDYLYPPQEPLEFADAEGALGWLKAQRDNLRAAIEAAVPARIDSMVWQLTHTLWPLLRATHDYDLWDATHRLALGAARRCGNAIAELEILATWAIGLRSAGQHADALEAFEQLLHLARTACDARAEAHALHELGATHLAAQRPHVAERFLRQAREHRARLVTAAKASGDEDDLITFQRSVAITGMCLGDALTQLNQAAPAVEILADACQTLTNLRDRLDAARATALYGYALTLDGDPDTGEEYGRWAVDECDRIGPPRSQARSRELLGQSLQTTRRRGEAAALYAVALSIYERVSPSDADRVRQRLLDLG</sequence>
<dbReference type="InterPro" id="IPR011990">
    <property type="entry name" value="TPR-like_helical_dom_sf"/>
</dbReference>
<accession>A0ABU0T960</accession>
<keyword evidence="4" id="KW-1185">Reference proteome</keyword>
<organism evidence="3 4">
    <name type="scientific">Streptomyces umbrinus</name>
    <dbReference type="NCBI Taxonomy" id="67370"/>
    <lineage>
        <taxon>Bacteria</taxon>
        <taxon>Bacillati</taxon>
        <taxon>Actinomycetota</taxon>
        <taxon>Actinomycetes</taxon>
        <taxon>Kitasatosporales</taxon>
        <taxon>Streptomycetaceae</taxon>
        <taxon>Streptomyces</taxon>
        <taxon>Streptomyces phaeochromogenes group</taxon>
    </lineage>
</organism>
<evidence type="ECO:0000313" key="3">
    <source>
        <dbReference type="EMBL" id="MDQ1031481.1"/>
    </source>
</evidence>
<dbReference type="EMBL" id="JAUSZI010000002">
    <property type="protein sequence ID" value="MDQ1031481.1"/>
    <property type="molecule type" value="Genomic_DNA"/>
</dbReference>
<proteinExistence type="predicted"/>
<dbReference type="InterPro" id="IPR003593">
    <property type="entry name" value="AAA+_ATPase"/>
</dbReference>
<evidence type="ECO:0000259" key="2">
    <source>
        <dbReference type="SMART" id="SM00382"/>
    </source>
</evidence>
<evidence type="ECO:0000313" key="4">
    <source>
        <dbReference type="Proteomes" id="UP001230328"/>
    </source>
</evidence>
<dbReference type="Gene3D" id="1.25.40.10">
    <property type="entry name" value="Tetratricopeptide repeat domain"/>
    <property type="match status" value="1"/>
</dbReference>
<dbReference type="PANTHER" id="PTHR47691">
    <property type="entry name" value="REGULATOR-RELATED"/>
    <property type="match status" value="1"/>
</dbReference>
<gene>
    <name evidence="3" type="ORF">QF035_009063</name>
</gene>
<dbReference type="PANTHER" id="PTHR47691:SF3">
    <property type="entry name" value="HTH-TYPE TRANSCRIPTIONAL REGULATOR RV0890C-RELATED"/>
    <property type="match status" value="1"/>
</dbReference>
<comment type="caution">
    <text evidence="3">The sequence shown here is derived from an EMBL/GenBank/DDBJ whole genome shotgun (WGS) entry which is preliminary data.</text>
</comment>
<dbReference type="Pfam" id="PF13374">
    <property type="entry name" value="TPR_10"/>
    <property type="match status" value="1"/>
</dbReference>
<feature type="domain" description="AAA+ ATPase" evidence="2">
    <location>
        <begin position="82"/>
        <end position="315"/>
    </location>
</feature>
<dbReference type="Proteomes" id="UP001230328">
    <property type="component" value="Unassembled WGS sequence"/>
</dbReference>
<reference evidence="3 4" key="1">
    <citation type="submission" date="2023-07" db="EMBL/GenBank/DDBJ databases">
        <title>Comparative genomics of wheat-associated soil bacteria to identify genetic determinants of phenazine resistance.</title>
        <authorList>
            <person name="Mouncey N."/>
        </authorList>
    </citation>
    <scope>NUCLEOTIDE SEQUENCE [LARGE SCALE GENOMIC DNA]</scope>
    <source>
        <strain evidence="3 4">V2I4</strain>
    </source>
</reference>